<dbReference type="InterPro" id="IPR011033">
    <property type="entry name" value="PRC_barrel-like_sf"/>
</dbReference>
<gene>
    <name evidence="2" type="ORF">H9737_05975</name>
</gene>
<name>A0A9D1VV34_9FIRM</name>
<dbReference type="AlphaFoldDB" id="A0A9D1VV34"/>
<comment type="caution">
    <text evidence="2">The sequence shown here is derived from an EMBL/GenBank/DDBJ whole genome shotgun (WGS) entry which is preliminary data.</text>
</comment>
<feature type="domain" description="PRC-barrel" evidence="1">
    <location>
        <begin position="4"/>
        <end position="75"/>
    </location>
</feature>
<reference evidence="2" key="1">
    <citation type="journal article" date="2021" name="PeerJ">
        <title>Extensive microbial diversity within the chicken gut microbiome revealed by metagenomics and culture.</title>
        <authorList>
            <person name="Gilroy R."/>
            <person name="Ravi A."/>
            <person name="Getino M."/>
            <person name="Pursley I."/>
            <person name="Horton D.L."/>
            <person name="Alikhan N.F."/>
            <person name="Baker D."/>
            <person name="Gharbi K."/>
            <person name="Hall N."/>
            <person name="Watson M."/>
            <person name="Adriaenssens E.M."/>
            <person name="Foster-Nyarko E."/>
            <person name="Jarju S."/>
            <person name="Secka A."/>
            <person name="Antonio M."/>
            <person name="Oren A."/>
            <person name="Chaudhuri R.R."/>
            <person name="La Ragione R."/>
            <person name="Hildebrand F."/>
            <person name="Pallen M.J."/>
        </authorList>
    </citation>
    <scope>NUCLEOTIDE SEQUENCE</scope>
    <source>
        <strain evidence="2">26628</strain>
    </source>
</reference>
<dbReference type="Gene3D" id="2.30.30.240">
    <property type="entry name" value="PRC-barrel domain"/>
    <property type="match status" value="1"/>
</dbReference>
<accession>A0A9D1VV34</accession>
<sequence>METSYRELKCKFVVNVTDGRNLGKTTDIVFTYPEGRVLGIAVPGKNGLRLFKREDLFISLHNVVKIGADVVLVDLKNARPDGGKRDECPPGGRRYDVG</sequence>
<evidence type="ECO:0000313" key="3">
    <source>
        <dbReference type="Proteomes" id="UP000824249"/>
    </source>
</evidence>
<dbReference type="InterPro" id="IPR027275">
    <property type="entry name" value="PRC-brl_dom"/>
</dbReference>
<dbReference type="Proteomes" id="UP000824249">
    <property type="component" value="Unassembled WGS sequence"/>
</dbReference>
<dbReference type="NCBIfam" id="TIGR02888">
    <property type="entry name" value="spore_YlmC_YmxH"/>
    <property type="match status" value="1"/>
</dbReference>
<evidence type="ECO:0000313" key="2">
    <source>
        <dbReference type="EMBL" id="HIX47217.1"/>
    </source>
</evidence>
<proteinExistence type="predicted"/>
<organism evidence="2 3">
    <name type="scientific">Candidatus Borkfalkia faecigallinarum</name>
    <dbReference type="NCBI Taxonomy" id="2838509"/>
    <lineage>
        <taxon>Bacteria</taxon>
        <taxon>Bacillati</taxon>
        <taxon>Bacillota</taxon>
        <taxon>Clostridia</taxon>
        <taxon>Christensenellales</taxon>
        <taxon>Christensenellaceae</taxon>
        <taxon>Candidatus Borkfalkia</taxon>
    </lineage>
</organism>
<reference evidence="2" key="2">
    <citation type="submission" date="2021-04" db="EMBL/GenBank/DDBJ databases">
        <authorList>
            <person name="Gilroy R."/>
        </authorList>
    </citation>
    <scope>NUCLEOTIDE SEQUENCE</scope>
    <source>
        <strain evidence="2">26628</strain>
    </source>
</reference>
<evidence type="ECO:0000259" key="1">
    <source>
        <dbReference type="Pfam" id="PF05239"/>
    </source>
</evidence>
<dbReference type="Pfam" id="PF05239">
    <property type="entry name" value="PRC"/>
    <property type="match status" value="1"/>
</dbReference>
<dbReference type="InterPro" id="IPR014238">
    <property type="entry name" value="Spore_YlmC/YmxH"/>
</dbReference>
<dbReference type="EMBL" id="DXFD01000089">
    <property type="protein sequence ID" value="HIX47217.1"/>
    <property type="molecule type" value="Genomic_DNA"/>
</dbReference>
<protein>
    <submittedName>
        <fullName evidence="2">YlmC/YmxH family sporulation protein</fullName>
    </submittedName>
</protein>
<dbReference type="SUPFAM" id="SSF50346">
    <property type="entry name" value="PRC-barrel domain"/>
    <property type="match status" value="1"/>
</dbReference>